<dbReference type="EMBL" id="JASAOG010000005">
    <property type="protein sequence ID" value="KAK0068247.1"/>
    <property type="molecule type" value="Genomic_DNA"/>
</dbReference>
<protein>
    <submittedName>
        <fullName evidence="2">Uncharacterized protein</fullName>
    </submittedName>
</protein>
<name>A0AAD8C8D7_BIOPF</name>
<dbReference type="EMBL" id="JASAOG010000005">
    <property type="protein sequence ID" value="KAK0068322.1"/>
    <property type="molecule type" value="Genomic_DNA"/>
</dbReference>
<evidence type="ECO:0000313" key="2">
    <source>
        <dbReference type="EMBL" id="KAK0068322.1"/>
    </source>
</evidence>
<evidence type="ECO:0000313" key="4">
    <source>
        <dbReference type="Proteomes" id="UP001233172"/>
    </source>
</evidence>
<accession>A0AAD8C8D7</accession>
<dbReference type="EMBL" id="JASAOG010000005">
    <property type="protein sequence ID" value="KAK0068328.1"/>
    <property type="molecule type" value="Genomic_DNA"/>
</dbReference>
<comment type="caution">
    <text evidence="2">The sequence shown here is derived from an EMBL/GenBank/DDBJ whole genome shotgun (WGS) entry which is preliminary data.</text>
</comment>
<gene>
    <name evidence="1" type="ORF">Bpfe_002182</name>
    <name evidence="2" type="ORF">Bpfe_002257</name>
    <name evidence="3" type="ORF">Bpfe_002263</name>
</gene>
<reference evidence="2" key="2">
    <citation type="submission" date="2023-04" db="EMBL/GenBank/DDBJ databases">
        <authorList>
            <person name="Bu L."/>
            <person name="Lu L."/>
            <person name="Laidemitt M.R."/>
            <person name="Zhang S.M."/>
            <person name="Mutuku M."/>
            <person name="Mkoji G."/>
            <person name="Steinauer M."/>
            <person name="Loker E.S."/>
        </authorList>
    </citation>
    <scope>NUCLEOTIDE SEQUENCE</scope>
    <source>
        <strain evidence="2">KasaAsao</strain>
        <tissue evidence="2">Whole Snail</tissue>
    </source>
</reference>
<evidence type="ECO:0000313" key="1">
    <source>
        <dbReference type="EMBL" id="KAK0068247.1"/>
    </source>
</evidence>
<keyword evidence="4" id="KW-1185">Reference proteome</keyword>
<dbReference type="AlphaFoldDB" id="A0AAD8C8D7"/>
<organism evidence="2 4">
    <name type="scientific">Biomphalaria pfeifferi</name>
    <name type="common">Bloodfluke planorb</name>
    <name type="synonym">Freshwater snail</name>
    <dbReference type="NCBI Taxonomy" id="112525"/>
    <lineage>
        <taxon>Eukaryota</taxon>
        <taxon>Metazoa</taxon>
        <taxon>Spiralia</taxon>
        <taxon>Lophotrochozoa</taxon>
        <taxon>Mollusca</taxon>
        <taxon>Gastropoda</taxon>
        <taxon>Heterobranchia</taxon>
        <taxon>Euthyneura</taxon>
        <taxon>Panpulmonata</taxon>
        <taxon>Hygrophila</taxon>
        <taxon>Lymnaeoidea</taxon>
        <taxon>Planorbidae</taxon>
        <taxon>Biomphalaria</taxon>
    </lineage>
</organism>
<proteinExistence type="predicted"/>
<sequence length="87" mass="9703">MGSQDFVTGPYGHTFFFPDIMCSQDSITSRIVYGDTNSFSEIMGSQYSVTSRTLYGDTISFFEIMGSQYSVTGPYAHTFSYPVIMIS</sequence>
<dbReference type="Proteomes" id="UP001233172">
    <property type="component" value="Unassembled WGS sequence"/>
</dbReference>
<reference evidence="2" key="1">
    <citation type="journal article" date="2023" name="PLoS Negl. Trop. Dis.">
        <title>A genome sequence for Biomphalaria pfeifferi, the major vector snail for the human-infecting parasite Schistosoma mansoni.</title>
        <authorList>
            <person name="Bu L."/>
            <person name="Lu L."/>
            <person name="Laidemitt M.R."/>
            <person name="Zhang S.M."/>
            <person name="Mutuku M."/>
            <person name="Mkoji G."/>
            <person name="Steinauer M."/>
            <person name="Loker E.S."/>
        </authorList>
    </citation>
    <scope>NUCLEOTIDE SEQUENCE</scope>
    <source>
        <strain evidence="2">KasaAsao</strain>
    </source>
</reference>
<evidence type="ECO:0000313" key="3">
    <source>
        <dbReference type="EMBL" id="KAK0068328.1"/>
    </source>
</evidence>